<evidence type="ECO:0000256" key="1">
    <source>
        <dbReference type="ARBA" id="ARBA00022536"/>
    </source>
</evidence>
<evidence type="ECO:0000256" key="4">
    <source>
        <dbReference type="ARBA" id="ARBA00023157"/>
    </source>
</evidence>
<dbReference type="SMART" id="SM00181">
    <property type="entry name" value="EGF"/>
    <property type="match status" value="3"/>
</dbReference>
<dbReference type="GO" id="GO:0005509">
    <property type="term" value="F:calcium ion binding"/>
    <property type="evidence" value="ECO:0007669"/>
    <property type="project" value="InterPro"/>
</dbReference>
<feature type="disulfide bond" evidence="5">
    <location>
        <begin position="393"/>
        <end position="402"/>
    </location>
</feature>
<dbReference type="Pfam" id="PF12661">
    <property type="entry name" value="hEGF"/>
    <property type="match status" value="1"/>
</dbReference>
<dbReference type="SUPFAM" id="SSF57196">
    <property type="entry name" value="EGF/Laminin"/>
    <property type="match status" value="3"/>
</dbReference>
<evidence type="ECO:0000256" key="2">
    <source>
        <dbReference type="ARBA" id="ARBA00022729"/>
    </source>
</evidence>
<dbReference type="InterPro" id="IPR036404">
    <property type="entry name" value="Jacalin-like_lectin_dom_sf"/>
</dbReference>
<keyword evidence="8" id="KW-0812">Transmembrane</keyword>
<protein>
    <submittedName>
        <fullName evidence="11">Uncharacterized protein</fullName>
    </submittedName>
</protein>
<dbReference type="PANTHER" id="PTHR24049">
    <property type="entry name" value="CRUMBS FAMILY MEMBER"/>
    <property type="match status" value="1"/>
</dbReference>
<dbReference type="GO" id="GO:0007157">
    <property type="term" value="P:heterophilic cell-cell adhesion via plasma membrane cell adhesion molecules"/>
    <property type="evidence" value="ECO:0007669"/>
    <property type="project" value="TreeGrafter"/>
</dbReference>
<dbReference type="PROSITE" id="PS00022">
    <property type="entry name" value="EGF_1"/>
    <property type="match status" value="2"/>
</dbReference>
<feature type="compositionally biased region" description="Basic residues" evidence="7">
    <location>
        <begin position="141"/>
        <end position="155"/>
    </location>
</feature>
<dbReference type="PROSITE" id="PS51752">
    <property type="entry name" value="JACALIN_LECTIN"/>
    <property type="match status" value="1"/>
</dbReference>
<dbReference type="PROSITE" id="PS50026">
    <property type="entry name" value="EGF_3"/>
    <property type="match status" value="3"/>
</dbReference>
<gene>
    <name evidence="11" type="ORF">IZO911_LOCUS9860</name>
</gene>
<dbReference type="Pfam" id="PF01419">
    <property type="entry name" value="Jacalin"/>
    <property type="match status" value="1"/>
</dbReference>
<evidence type="ECO:0000256" key="3">
    <source>
        <dbReference type="ARBA" id="ARBA00022737"/>
    </source>
</evidence>
<dbReference type="GO" id="GO:0032991">
    <property type="term" value="C:protein-containing complex"/>
    <property type="evidence" value="ECO:0007669"/>
    <property type="project" value="TreeGrafter"/>
</dbReference>
<dbReference type="Pfam" id="PF00008">
    <property type="entry name" value="EGF"/>
    <property type="match status" value="2"/>
</dbReference>
<feature type="domain" description="EGF-like" evidence="9">
    <location>
        <begin position="405"/>
        <end position="442"/>
    </location>
</feature>
<keyword evidence="4 5" id="KW-1015">Disulfide bond</keyword>
<evidence type="ECO:0000256" key="8">
    <source>
        <dbReference type="SAM" id="Phobius"/>
    </source>
</evidence>
<dbReference type="InterPro" id="IPR013032">
    <property type="entry name" value="EGF-like_CS"/>
</dbReference>
<keyword evidence="6" id="KW-0175">Coiled coil</keyword>
<dbReference type="InterPro" id="IPR001229">
    <property type="entry name" value="Jacalin-like_lectin_dom"/>
</dbReference>
<feature type="compositionally biased region" description="Low complexity" evidence="7">
    <location>
        <begin position="128"/>
        <end position="140"/>
    </location>
</feature>
<name>A0A813WDU4_9BILA</name>
<dbReference type="Gene3D" id="2.100.10.30">
    <property type="entry name" value="Jacalin-like lectin domain"/>
    <property type="match status" value="1"/>
</dbReference>
<dbReference type="Gene3D" id="2.10.25.10">
    <property type="entry name" value="Laminin"/>
    <property type="match status" value="3"/>
</dbReference>
<evidence type="ECO:0000256" key="5">
    <source>
        <dbReference type="PROSITE-ProRule" id="PRU00076"/>
    </source>
</evidence>
<comment type="caution">
    <text evidence="5">Lacks conserved residue(s) required for the propagation of feature annotation.</text>
</comment>
<feature type="domain" description="Jacalin-type lectin" evidence="10">
    <location>
        <begin position="1"/>
        <end position="123"/>
    </location>
</feature>
<proteinExistence type="predicted"/>
<feature type="disulfide bond" evidence="5">
    <location>
        <begin position="354"/>
        <end position="363"/>
    </location>
</feature>
<dbReference type="InterPro" id="IPR051022">
    <property type="entry name" value="Notch_Cell-Fate_Det"/>
</dbReference>
<feature type="domain" description="EGF-like" evidence="9">
    <location>
        <begin position="324"/>
        <end position="364"/>
    </location>
</feature>
<keyword evidence="1 5" id="KW-0245">EGF-like domain</keyword>
<evidence type="ECO:0000313" key="12">
    <source>
        <dbReference type="Proteomes" id="UP000663860"/>
    </source>
</evidence>
<dbReference type="Proteomes" id="UP000663860">
    <property type="component" value="Unassembled WGS sequence"/>
</dbReference>
<reference evidence="11" key="1">
    <citation type="submission" date="2021-02" db="EMBL/GenBank/DDBJ databases">
        <authorList>
            <person name="Nowell W R."/>
        </authorList>
    </citation>
    <scope>NUCLEOTIDE SEQUENCE</scope>
</reference>
<feature type="transmembrane region" description="Helical" evidence="8">
    <location>
        <begin position="458"/>
        <end position="484"/>
    </location>
</feature>
<evidence type="ECO:0000256" key="6">
    <source>
        <dbReference type="SAM" id="Coils"/>
    </source>
</evidence>
<evidence type="ECO:0000256" key="7">
    <source>
        <dbReference type="SAM" id="MobiDB-lite"/>
    </source>
</evidence>
<dbReference type="EMBL" id="CAJNOE010000070">
    <property type="protein sequence ID" value="CAF0856049.1"/>
    <property type="molecule type" value="Genomic_DNA"/>
</dbReference>
<feature type="compositionally biased region" description="Low complexity" evidence="7">
    <location>
        <begin position="156"/>
        <end position="290"/>
    </location>
</feature>
<dbReference type="InterPro" id="IPR001881">
    <property type="entry name" value="EGF-like_Ca-bd_dom"/>
</dbReference>
<dbReference type="AlphaFoldDB" id="A0A813WDU4"/>
<keyword evidence="8" id="KW-0472">Membrane</keyword>
<feature type="domain" description="EGF-like" evidence="9">
    <location>
        <begin position="366"/>
        <end position="403"/>
    </location>
</feature>
<dbReference type="SMART" id="SM00915">
    <property type="entry name" value="Jacalin"/>
    <property type="match status" value="1"/>
</dbReference>
<organism evidence="11 12">
    <name type="scientific">Adineta steineri</name>
    <dbReference type="NCBI Taxonomy" id="433720"/>
    <lineage>
        <taxon>Eukaryota</taxon>
        <taxon>Metazoa</taxon>
        <taxon>Spiralia</taxon>
        <taxon>Gnathifera</taxon>
        <taxon>Rotifera</taxon>
        <taxon>Eurotatoria</taxon>
        <taxon>Bdelloidea</taxon>
        <taxon>Adinetida</taxon>
        <taxon>Adinetidae</taxon>
        <taxon>Adineta</taxon>
    </lineage>
</organism>
<keyword evidence="8" id="KW-1133">Transmembrane helix</keyword>
<sequence>MTQQNYYGKAVVESIGITYEASDATIFNGSKHGGGDGGATSSAKCRSVILQSDEKIIQVKGRYDKELIYTLQFVTNKSSTIPKSTCGGNGGSQFTDSKSGYYLSFISGGSGMILDRIRFHWVKFPGTTTTSTTRTTTRTATRTRTRTTTRTRTRTTKTTTLSTTITSSTTPSTTTPSTTTTTSSSSTTSPSSSSTTTTTTSSSSSTTPATPFTITMTSSSTAPSAISSPTYSTTSTTISSSTTAPSTTRSSTITLSTATSSATAPSTTRSLTTTLSTKTSSSTTSAQKTSPMVTTGSNVNSSSLVFVPKPCTDSTFIGLSCNISNTPCELATPCENDGTCIPNKMATNGYICSCLSDFTGTYCELDQRICKPHLCLHNGTCNETSNTTFHCVCANGWEGIHCESMINRCEDVECMNNGVCRPLLLGYKCECLGTSYYGSHCEFTARKVVISKIISKSFSYIAIIAMSLVVMFVIIMDILTYCFSIDMTREELERYRREKRDKKRINRRVNKQLVRTNIS</sequence>
<evidence type="ECO:0000313" key="11">
    <source>
        <dbReference type="EMBL" id="CAF0856049.1"/>
    </source>
</evidence>
<dbReference type="GO" id="GO:0005886">
    <property type="term" value="C:plasma membrane"/>
    <property type="evidence" value="ECO:0007669"/>
    <property type="project" value="TreeGrafter"/>
</dbReference>
<dbReference type="PANTHER" id="PTHR24049:SF22">
    <property type="entry name" value="DROSOPHILA CRUMBS HOMOLOG"/>
    <property type="match status" value="1"/>
</dbReference>
<dbReference type="GO" id="GO:0045197">
    <property type="term" value="P:establishment or maintenance of epithelial cell apical/basal polarity"/>
    <property type="evidence" value="ECO:0007669"/>
    <property type="project" value="TreeGrafter"/>
</dbReference>
<comment type="caution">
    <text evidence="11">The sequence shown here is derived from an EMBL/GenBank/DDBJ whole genome shotgun (WGS) entry which is preliminary data.</text>
</comment>
<dbReference type="PROSITE" id="PS01186">
    <property type="entry name" value="EGF_2"/>
    <property type="match status" value="1"/>
</dbReference>
<evidence type="ECO:0000259" key="9">
    <source>
        <dbReference type="PROSITE" id="PS50026"/>
    </source>
</evidence>
<feature type="region of interest" description="Disordered" evidence="7">
    <location>
        <begin position="128"/>
        <end position="296"/>
    </location>
</feature>
<feature type="coiled-coil region" evidence="6">
    <location>
        <begin position="485"/>
        <end position="512"/>
    </location>
</feature>
<keyword evidence="2" id="KW-0732">Signal</keyword>
<dbReference type="InterPro" id="IPR000742">
    <property type="entry name" value="EGF"/>
</dbReference>
<keyword evidence="3" id="KW-0677">Repeat</keyword>
<dbReference type="CDD" id="cd00054">
    <property type="entry name" value="EGF_CA"/>
    <property type="match status" value="3"/>
</dbReference>
<evidence type="ECO:0000259" key="10">
    <source>
        <dbReference type="PROSITE" id="PS51752"/>
    </source>
</evidence>
<accession>A0A813WDU4</accession>
<dbReference type="SUPFAM" id="SSF51101">
    <property type="entry name" value="Mannose-binding lectins"/>
    <property type="match status" value="1"/>
</dbReference>
<dbReference type="SMART" id="SM00179">
    <property type="entry name" value="EGF_CA"/>
    <property type="match status" value="3"/>
</dbReference>